<evidence type="ECO:0000313" key="5">
    <source>
        <dbReference type="EMBL" id="KGE73284.1"/>
    </source>
</evidence>
<keyword evidence="2" id="KW-0680">Restriction system</keyword>
<evidence type="ECO:0000256" key="3">
    <source>
        <dbReference type="ARBA" id="ARBA00023125"/>
    </source>
</evidence>
<feature type="domain" description="Type I restriction modification DNA specificity" evidence="4">
    <location>
        <begin position="297"/>
        <end position="423"/>
    </location>
</feature>
<dbReference type="Proteomes" id="UP000029692">
    <property type="component" value="Unassembled WGS sequence"/>
</dbReference>
<protein>
    <recommendedName>
        <fullName evidence="4">Type I restriction modification DNA specificity domain-containing protein</fullName>
    </recommendedName>
</protein>
<evidence type="ECO:0000256" key="1">
    <source>
        <dbReference type="ARBA" id="ARBA00010923"/>
    </source>
</evidence>
<dbReference type="InterPro" id="IPR000055">
    <property type="entry name" value="Restrct_endonuc_typeI_TRD"/>
</dbReference>
<organism evidence="5 6">
    <name type="scientific">Spirochaeta lutea</name>
    <dbReference type="NCBI Taxonomy" id="1480694"/>
    <lineage>
        <taxon>Bacteria</taxon>
        <taxon>Pseudomonadati</taxon>
        <taxon>Spirochaetota</taxon>
        <taxon>Spirochaetia</taxon>
        <taxon>Spirochaetales</taxon>
        <taxon>Spirochaetaceae</taxon>
        <taxon>Spirochaeta</taxon>
    </lineage>
</organism>
<dbReference type="RefSeq" id="WP_037546435.1">
    <property type="nucleotide sequence ID" value="NZ_JNUP01000041.1"/>
</dbReference>
<feature type="domain" description="Type I restriction modification DNA specificity" evidence="4">
    <location>
        <begin position="21"/>
        <end position="205"/>
    </location>
</feature>
<evidence type="ECO:0000313" key="6">
    <source>
        <dbReference type="Proteomes" id="UP000029692"/>
    </source>
</evidence>
<keyword evidence="6" id="KW-1185">Reference proteome</keyword>
<dbReference type="OrthoDB" id="9811611at2"/>
<dbReference type="SUPFAM" id="SSF116734">
    <property type="entry name" value="DNA methylase specificity domain"/>
    <property type="match status" value="2"/>
</dbReference>
<sequence>MSRKKYPNYKPSGIPWLGDVPEGWEVKRLKTSVNYWVSNVDKVPSEDEQPILLCNYTDVYYNDFISPDLSLMETTATSEEIKKFHLEAGDVVITKDSESWEDIAVPSLIVKTESNLLCGYHLAMIRPKKNKIVGDYLFRQFQSSATNHQFQIASTGVTRYGLPKSAIGDAIIPLPPLPEQQAIAAFLDRETGRIDALIEKKKQLIDLLKEKRSAMISRAVTKGLDPSVKMRPSGVPWLGDVPEGWEVKKFSYVIGFQEGPGIMAVDFQDEGIPLLRIRNIQGPYVNLGDCNFLDPNKVADKWNHFKCKKTDLLISGSASTGLVCEVNEIGVGAIPYTGIIRLWPNSGTIAKDFIRWFVSSALFDTQVSIFQAGSTIKHFGPDHLRKMKVPLPPLPEQQSIAAFLDRETSKIDALVSKVETAIERLKEYRISLISSAVTGKIDVREEMKAEVAHG</sequence>
<dbReference type="Gene3D" id="3.90.220.20">
    <property type="entry name" value="DNA methylase specificity domains"/>
    <property type="match status" value="2"/>
</dbReference>
<dbReference type="Pfam" id="PF01420">
    <property type="entry name" value="Methylase_S"/>
    <property type="match status" value="2"/>
</dbReference>
<dbReference type="GO" id="GO:0009307">
    <property type="term" value="P:DNA restriction-modification system"/>
    <property type="evidence" value="ECO:0007669"/>
    <property type="project" value="UniProtKB-KW"/>
</dbReference>
<dbReference type="STRING" id="1480694.DC28_04770"/>
<dbReference type="EMBL" id="JNUP01000041">
    <property type="protein sequence ID" value="KGE73284.1"/>
    <property type="molecule type" value="Genomic_DNA"/>
</dbReference>
<proteinExistence type="inferred from homology"/>
<dbReference type="AlphaFoldDB" id="A0A098R008"/>
<comment type="similarity">
    <text evidence="1">Belongs to the type-I restriction system S methylase family.</text>
</comment>
<dbReference type="GO" id="GO:0003677">
    <property type="term" value="F:DNA binding"/>
    <property type="evidence" value="ECO:0007669"/>
    <property type="project" value="UniProtKB-KW"/>
</dbReference>
<accession>A0A098R008</accession>
<dbReference type="eggNOG" id="COG0732">
    <property type="taxonomic scope" value="Bacteria"/>
</dbReference>
<dbReference type="Gene3D" id="1.10.287.1120">
    <property type="entry name" value="Bipartite methylase S protein"/>
    <property type="match status" value="1"/>
</dbReference>
<dbReference type="InterPro" id="IPR051212">
    <property type="entry name" value="Type-I_RE_S_subunit"/>
</dbReference>
<name>A0A098R008_9SPIO</name>
<comment type="caution">
    <text evidence="5">The sequence shown here is derived from an EMBL/GenBank/DDBJ whole genome shotgun (WGS) entry which is preliminary data.</text>
</comment>
<dbReference type="PANTHER" id="PTHR43140">
    <property type="entry name" value="TYPE-1 RESTRICTION ENZYME ECOKI SPECIFICITY PROTEIN"/>
    <property type="match status" value="1"/>
</dbReference>
<reference evidence="5 6" key="1">
    <citation type="submission" date="2014-05" db="EMBL/GenBank/DDBJ databases">
        <title>De novo Genome Sequence of Spirocheata sp.</title>
        <authorList>
            <person name="Shivani Y."/>
            <person name="Subhash Y."/>
            <person name="Tushar L."/>
            <person name="Sasikala C."/>
            <person name="Ramana C.V."/>
        </authorList>
    </citation>
    <scope>NUCLEOTIDE SEQUENCE [LARGE SCALE GENOMIC DNA]</scope>
    <source>
        <strain evidence="5 6">JC230</strain>
    </source>
</reference>
<gene>
    <name evidence="5" type="ORF">DC28_04770</name>
</gene>
<dbReference type="PANTHER" id="PTHR43140:SF1">
    <property type="entry name" value="TYPE I RESTRICTION ENZYME ECOKI SPECIFICITY SUBUNIT"/>
    <property type="match status" value="1"/>
</dbReference>
<evidence type="ECO:0000259" key="4">
    <source>
        <dbReference type="Pfam" id="PF01420"/>
    </source>
</evidence>
<dbReference type="InterPro" id="IPR044946">
    <property type="entry name" value="Restrct_endonuc_typeI_TRD_sf"/>
</dbReference>
<dbReference type="CDD" id="cd16961">
    <property type="entry name" value="RMtype1_S_TRD-CR_like"/>
    <property type="match status" value="1"/>
</dbReference>
<evidence type="ECO:0000256" key="2">
    <source>
        <dbReference type="ARBA" id="ARBA00022747"/>
    </source>
</evidence>
<keyword evidence="3" id="KW-0238">DNA-binding</keyword>